<evidence type="ECO:0000256" key="2">
    <source>
        <dbReference type="ARBA" id="ARBA00023015"/>
    </source>
</evidence>
<evidence type="ECO:0000259" key="5">
    <source>
        <dbReference type="PROSITE" id="PS50931"/>
    </source>
</evidence>
<gene>
    <name evidence="6" type="ORF">CH338_10490</name>
</gene>
<dbReference type="RefSeq" id="WP_111357047.1">
    <property type="nucleotide sequence ID" value="NZ_NHSK01000208.1"/>
</dbReference>
<keyword evidence="4" id="KW-0804">Transcription</keyword>
<dbReference type="PROSITE" id="PS50931">
    <property type="entry name" value="HTH_LYSR"/>
    <property type="match status" value="1"/>
</dbReference>
<dbReference type="AlphaFoldDB" id="A0A327KK50"/>
<dbReference type="SUPFAM" id="SSF46785">
    <property type="entry name" value="Winged helix' DNA-binding domain"/>
    <property type="match status" value="1"/>
</dbReference>
<evidence type="ECO:0000256" key="1">
    <source>
        <dbReference type="ARBA" id="ARBA00009437"/>
    </source>
</evidence>
<organism evidence="6 7">
    <name type="scientific">Rhodoplanes elegans</name>
    <dbReference type="NCBI Taxonomy" id="29408"/>
    <lineage>
        <taxon>Bacteria</taxon>
        <taxon>Pseudomonadati</taxon>
        <taxon>Pseudomonadota</taxon>
        <taxon>Alphaproteobacteria</taxon>
        <taxon>Hyphomicrobiales</taxon>
        <taxon>Nitrobacteraceae</taxon>
        <taxon>Rhodoplanes</taxon>
    </lineage>
</organism>
<evidence type="ECO:0000313" key="7">
    <source>
        <dbReference type="Proteomes" id="UP000248863"/>
    </source>
</evidence>
<dbReference type="PANTHER" id="PTHR30126">
    <property type="entry name" value="HTH-TYPE TRANSCRIPTIONAL REGULATOR"/>
    <property type="match status" value="1"/>
</dbReference>
<sequence>MTLEQLRIFVAVAERQHMTRAAEALGLVQSAVSAAIAALEARHATVLFHRVGRRIALTDAGRAFLPEAKAVLARAAAAELALAETSGLARGSLTVAASQTIAGYWLPERLVAFRRAHPQIAVRLIVGNTAQVAKAVADGEADLGLVEGAVDLPALAERAFPGDRLILVVPPGHPLAERATIAPAALRDADFVLREPGSGTRSEFEDALRAAGEDPGRLRVVLELPSNEAVRAAVEAGGGVTVISALVAAPGLRSGQLVQAPFALPVRNFHLLRHRERYQSLAARAFSALVP</sequence>
<dbReference type="Pfam" id="PF00126">
    <property type="entry name" value="HTH_1"/>
    <property type="match status" value="1"/>
</dbReference>
<dbReference type="Pfam" id="PF03466">
    <property type="entry name" value="LysR_substrate"/>
    <property type="match status" value="1"/>
</dbReference>
<dbReference type="PANTHER" id="PTHR30126:SF39">
    <property type="entry name" value="HTH-TYPE TRANSCRIPTIONAL REGULATOR CYSL"/>
    <property type="match status" value="1"/>
</dbReference>
<dbReference type="InterPro" id="IPR000847">
    <property type="entry name" value="LysR_HTH_N"/>
</dbReference>
<dbReference type="SUPFAM" id="SSF53850">
    <property type="entry name" value="Periplasmic binding protein-like II"/>
    <property type="match status" value="1"/>
</dbReference>
<evidence type="ECO:0000313" key="6">
    <source>
        <dbReference type="EMBL" id="RAI39099.1"/>
    </source>
</evidence>
<dbReference type="GO" id="GO:0003700">
    <property type="term" value="F:DNA-binding transcription factor activity"/>
    <property type="evidence" value="ECO:0007669"/>
    <property type="project" value="InterPro"/>
</dbReference>
<name>A0A327KK50_9BRAD</name>
<dbReference type="Gene3D" id="1.10.10.10">
    <property type="entry name" value="Winged helix-like DNA-binding domain superfamily/Winged helix DNA-binding domain"/>
    <property type="match status" value="1"/>
</dbReference>
<keyword evidence="7" id="KW-1185">Reference proteome</keyword>
<dbReference type="Proteomes" id="UP000248863">
    <property type="component" value="Unassembled WGS sequence"/>
</dbReference>
<dbReference type="InterPro" id="IPR005119">
    <property type="entry name" value="LysR_subst-bd"/>
</dbReference>
<dbReference type="OrthoDB" id="9808620at2"/>
<evidence type="ECO:0000256" key="3">
    <source>
        <dbReference type="ARBA" id="ARBA00023125"/>
    </source>
</evidence>
<keyword evidence="3" id="KW-0238">DNA-binding</keyword>
<comment type="caution">
    <text evidence="6">The sequence shown here is derived from an EMBL/GenBank/DDBJ whole genome shotgun (WGS) entry which is preliminary data.</text>
</comment>
<reference evidence="6 7" key="1">
    <citation type="submission" date="2017-07" db="EMBL/GenBank/DDBJ databases">
        <title>Draft Genome Sequences of Select Purple Nonsulfur Bacteria.</title>
        <authorList>
            <person name="Lasarre B."/>
            <person name="Mckinlay J.B."/>
        </authorList>
    </citation>
    <scope>NUCLEOTIDE SEQUENCE [LARGE SCALE GENOMIC DNA]</scope>
    <source>
        <strain evidence="6 7">DSM 11907</strain>
    </source>
</reference>
<dbReference type="FunFam" id="1.10.10.10:FF:000001">
    <property type="entry name" value="LysR family transcriptional regulator"/>
    <property type="match status" value="1"/>
</dbReference>
<dbReference type="CDD" id="cd08420">
    <property type="entry name" value="PBP2_CysL_like"/>
    <property type="match status" value="1"/>
</dbReference>
<accession>A0A327KK50</accession>
<dbReference type="InterPro" id="IPR036388">
    <property type="entry name" value="WH-like_DNA-bd_sf"/>
</dbReference>
<dbReference type="GO" id="GO:0000976">
    <property type="term" value="F:transcription cis-regulatory region binding"/>
    <property type="evidence" value="ECO:0007669"/>
    <property type="project" value="TreeGrafter"/>
</dbReference>
<dbReference type="InterPro" id="IPR036390">
    <property type="entry name" value="WH_DNA-bd_sf"/>
</dbReference>
<protein>
    <submittedName>
        <fullName evidence="6">LysR family transcriptional regulator</fullName>
    </submittedName>
</protein>
<proteinExistence type="inferred from homology"/>
<dbReference type="PRINTS" id="PR00039">
    <property type="entry name" value="HTHLYSR"/>
</dbReference>
<feature type="domain" description="HTH lysR-type" evidence="5">
    <location>
        <begin position="1"/>
        <end position="58"/>
    </location>
</feature>
<dbReference type="Gene3D" id="3.40.190.290">
    <property type="match status" value="1"/>
</dbReference>
<dbReference type="EMBL" id="NPEU01000090">
    <property type="protein sequence ID" value="RAI39099.1"/>
    <property type="molecule type" value="Genomic_DNA"/>
</dbReference>
<comment type="similarity">
    <text evidence="1">Belongs to the LysR transcriptional regulatory family.</text>
</comment>
<keyword evidence="2" id="KW-0805">Transcription regulation</keyword>
<evidence type="ECO:0000256" key="4">
    <source>
        <dbReference type="ARBA" id="ARBA00023163"/>
    </source>
</evidence>